<evidence type="ECO:0000256" key="1">
    <source>
        <dbReference type="SAM" id="MobiDB-lite"/>
    </source>
</evidence>
<feature type="compositionally biased region" description="Low complexity" evidence="1">
    <location>
        <begin position="849"/>
        <end position="859"/>
    </location>
</feature>
<proteinExistence type="predicted"/>
<dbReference type="HOGENOM" id="CLU_292250_0_0_1"/>
<dbReference type="Proteomes" id="UP000054097">
    <property type="component" value="Unassembled WGS sequence"/>
</dbReference>
<evidence type="ECO:0000313" key="3">
    <source>
        <dbReference type="EMBL" id="KIM27136.1"/>
    </source>
</evidence>
<feature type="compositionally biased region" description="Pro residues" evidence="1">
    <location>
        <begin position="989"/>
        <end position="1002"/>
    </location>
</feature>
<feature type="compositionally biased region" description="Polar residues" evidence="1">
    <location>
        <begin position="344"/>
        <end position="355"/>
    </location>
</feature>
<feature type="region of interest" description="Disordered" evidence="1">
    <location>
        <begin position="392"/>
        <end position="411"/>
    </location>
</feature>
<feature type="region of interest" description="Disordered" evidence="1">
    <location>
        <begin position="334"/>
        <end position="359"/>
    </location>
</feature>
<feature type="region of interest" description="Disordered" evidence="1">
    <location>
        <begin position="510"/>
        <end position="688"/>
    </location>
</feature>
<dbReference type="STRING" id="933852.A0A0C3B6S0"/>
<evidence type="ECO:0000313" key="4">
    <source>
        <dbReference type="Proteomes" id="UP000054097"/>
    </source>
</evidence>
<feature type="region of interest" description="Disordered" evidence="1">
    <location>
        <begin position="980"/>
        <end position="1043"/>
    </location>
</feature>
<feature type="region of interest" description="Disordered" evidence="1">
    <location>
        <begin position="462"/>
        <end position="487"/>
    </location>
</feature>
<keyword evidence="2" id="KW-1133">Transmembrane helix</keyword>
<protein>
    <submittedName>
        <fullName evidence="3">Uncharacterized protein</fullName>
    </submittedName>
</protein>
<reference evidence="3 4" key="1">
    <citation type="submission" date="2014-04" db="EMBL/GenBank/DDBJ databases">
        <authorList>
            <consortium name="DOE Joint Genome Institute"/>
            <person name="Kuo A."/>
            <person name="Zuccaro A."/>
            <person name="Kohler A."/>
            <person name="Nagy L.G."/>
            <person name="Floudas D."/>
            <person name="Copeland A."/>
            <person name="Barry K.W."/>
            <person name="Cichocki N."/>
            <person name="Veneault-Fourrey C."/>
            <person name="LaButti K."/>
            <person name="Lindquist E.A."/>
            <person name="Lipzen A."/>
            <person name="Lundell T."/>
            <person name="Morin E."/>
            <person name="Murat C."/>
            <person name="Sun H."/>
            <person name="Tunlid A."/>
            <person name="Henrissat B."/>
            <person name="Grigoriev I.V."/>
            <person name="Hibbett D.S."/>
            <person name="Martin F."/>
            <person name="Nordberg H.P."/>
            <person name="Cantor M.N."/>
            <person name="Hua S.X."/>
        </authorList>
    </citation>
    <scope>NUCLEOTIDE SEQUENCE [LARGE SCALE GENOMIC DNA]</scope>
    <source>
        <strain evidence="3 4">MAFF 305830</strain>
    </source>
</reference>
<feature type="compositionally biased region" description="Gly residues" evidence="1">
    <location>
        <begin position="707"/>
        <end position="721"/>
    </location>
</feature>
<accession>A0A0C3B6S0</accession>
<feature type="region of interest" description="Disordered" evidence="1">
    <location>
        <begin position="810"/>
        <end position="859"/>
    </location>
</feature>
<dbReference type="AlphaFoldDB" id="A0A0C3B6S0"/>
<name>A0A0C3B6S0_SERVB</name>
<gene>
    <name evidence="3" type="ORF">M408DRAFT_24875</name>
</gene>
<feature type="region of interest" description="Disordered" evidence="1">
    <location>
        <begin position="701"/>
        <end position="740"/>
    </location>
</feature>
<reference evidence="4" key="2">
    <citation type="submission" date="2015-01" db="EMBL/GenBank/DDBJ databases">
        <title>Evolutionary Origins and Diversification of the Mycorrhizal Mutualists.</title>
        <authorList>
            <consortium name="DOE Joint Genome Institute"/>
            <consortium name="Mycorrhizal Genomics Consortium"/>
            <person name="Kohler A."/>
            <person name="Kuo A."/>
            <person name="Nagy L.G."/>
            <person name="Floudas D."/>
            <person name="Copeland A."/>
            <person name="Barry K.W."/>
            <person name="Cichocki N."/>
            <person name="Veneault-Fourrey C."/>
            <person name="LaButti K."/>
            <person name="Lindquist E.A."/>
            <person name="Lipzen A."/>
            <person name="Lundell T."/>
            <person name="Morin E."/>
            <person name="Murat C."/>
            <person name="Riley R."/>
            <person name="Ohm R."/>
            <person name="Sun H."/>
            <person name="Tunlid A."/>
            <person name="Henrissat B."/>
            <person name="Grigoriev I.V."/>
            <person name="Hibbett D.S."/>
            <person name="Martin F."/>
        </authorList>
    </citation>
    <scope>NUCLEOTIDE SEQUENCE [LARGE SCALE GENOMIC DNA]</scope>
    <source>
        <strain evidence="4">MAFF 305830</strain>
    </source>
</reference>
<organism evidence="3 4">
    <name type="scientific">Serendipita vermifera MAFF 305830</name>
    <dbReference type="NCBI Taxonomy" id="933852"/>
    <lineage>
        <taxon>Eukaryota</taxon>
        <taxon>Fungi</taxon>
        <taxon>Dikarya</taxon>
        <taxon>Basidiomycota</taxon>
        <taxon>Agaricomycotina</taxon>
        <taxon>Agaricomycetes</taxon>
        <taxon>Sebacinales</taxon>
        <taxon>Serendipitaceae</taxon>
        <taxon>Serendipita</taxon>
    </lineage>
</organism>
<sequence>MSSQNPQLCKDVDSSKWMYNDQDLTPCQILDSSIRQFEPSFNLTWLDLSFACPRGSNQTNTTTYLSRQLSDFCCSSVSFSLFSSCWACQWDQPVQGYVRTTWDSYSSTCSSINTTTPTPTSTSINNTSAILAAARIGTLSAAVQSALTAANIHLPPWLFLPVRSNETWDETSAKSNVTASLASSSAQEVSHPSLSPGAIAGISIGSFIFFCILVFAFTVFCMRKKQRHRLEAFRHRSASMLFSSHHSKKRVVNMREKGIGGGGRHNSNALARMDLVHEDDADALASPVSAKGGVVVGARRVNSDLTMDISREAMLPALLANQGRRSGGNELLGAPASGVAGVPTRNSPKPRTSSGEGMAARLQNNVRKSLARLGRFSQPGRTSPLAAVVADASSAPAASSPNNNNTRHTHPFSVDETANFAVPFTSTDQPTRPGLHSTQSAPATAMLDTRTAHPLTQQQLHPQLARNVSHAHTHSNSPPLGNEKPVPMPLTKEALALARVAQDGTLFVLGEPDVKRGSGKTRGAPGPAQQQRSPYPQQQQQQQQPKESPYLVRTVSIERNPAQMQRHVEMVPRRSDSLRRSEMHPAPASGGQGQTALVLHESLMDGTVPRRKTPSRQRGLGELDAPASSSSNPNPNANQQGSSSRPQASSSSRPIIAPVARKPVPKSDSSAKANAGSAVETEDMGEDDESLAALEIRHITGSATGTSGSGSGTGGNGGNGNGHSKTSGARGKGKQRGWGSDDVRLSIAANTSLSSGVYGILSDGTRTPSPKVAPSAEWFEIIKRGEVPTWGTWTGGDAAKAELTRNKTVPMSNTAIAGSSKPDAGLKRPGFQPSAAAGPSMPAYERNRTQSSTAAEQQQSSFYRTPIAALYSSTSSLNALASGGSATETGTIRKQLSATDLLDTTGPSTKPAFANPQPVSRPVADLVQPPSATTTRALPSISTLPVTRQLPTIGATQPIAPLSTQSNQMAFVPLAASQALSPVSQGQPRPQPSIPLPNPPAAQPVLQPLAPVTTTTNAGQRVAPAGARPVRRLPQIPPQSPTS</sequence>
<keyword evidence="2" id="KW-0812">Transmembrane</keyword>
<feature type="transmembrane region" description="Helical" evidence="2">
    <location>
        <begin position="198"/>
        <end position="220"/>
    </location>
</feature>
<keyword evidence="4" id="KW-1185">Reference proteome</keyword>
<dbReference type="EMBL" id="KN824301">
    <property type="protein sequence ID" value="KIM27136.1"/>
    <property type="molecule type" value="Genomic_DNA"/>
</dbReference>
<evidence type="ECO:0000256" key="2">
    <source>
        <dbReference type="SAM" id="Phobius"/>
    </source>
</evidence>
<keyword evidence="2" id="KW-0472">Membrane</keyword>
<feature type="compositionally biased region" description="Low complexity" evidence="1">
    <location>
        <begin position="392"/>
        <end position="405"/>
    </location>
</feature>
<feature type="compositionally biased region" description="Basic and acidic residues" evidence="1">
    <location>
        <begin position="566"/>
        <end position="583"/>
    </location>
</feature>
<feature type="compositionally biased region" description="Low complexity" evidence="1">
    <location>
        <begin position="527"/>
        <end position="545"/>
    </location>
</feature>
<dbReference type="OrthoDB" id="3270864at2759"/>
<feature type="compositionally biased region" description="Low complexity" evidence="1">
    <location>
        <begin position="625"/>
        <end position="657"/>
    </location>
</feature>